<evidence type="ECO:0000256" key="1">
    <source>
        <dbReference type="SAM" id="SignalP"/>
    </source>
</evidence>
<name>A0A1W0WT78_HYPEX</name>
<proteinExistence type="predicted"/>
<evidence type="ECO:0000313" key="2">
    <source>
        <dbReference type="EMBL" id="OQV18409.1"/>
    </source>
</evidence>
<feature type="chain" id="PRO_5012190320" evidence="1">
    <location>
        <begin position="26"/>
        <end position="185"/>
    </location>
</feature>
<evidence type="ECO:0000313" key="3">
    <source>
        <dbReference type="Proteomes" id="UP000192578"/>
    </source>
</evidence>
<gene>
    <name evidence="2" type="ORF">BV898_07612</name>
</gene>
<comment type="caution">
    <text evidence="2">The sequence shown here is derived from an EMBL/GenBank/DDBJ whole genome shotgun (WGS) entry which is preliminary data.</text>
</comment>
<keyword evidence="3" id="KW-1185">Reference proteome</keyword>
<sequence>MANETLPMILIVAIVLCVMPAAVTGSTDDLPDAIDLTPDSNYYFFKGTKVCTVQSTNLARLPSSLSLNSSPRIPILATFPSASTFIQQPITAAISTFNPARVNIFGGPLGAQQIGVYLYNTMSTTFNPLSVYPVAQLQHKAREVHAATMYLEKTTGTMKLFFLDGDNIATQIGPGIQVRKKANEQ</sequence>
<protein>
    <submittedName>
        <fullName evidence="2">Uncharacterized protein</fullName>
    </submittedName>
</protein>
<accession>A0A1W0WT78</accession>
<dbReference type="EMBL" id="MTYJ01000050">
    <property type="protein sequence ID" value="OQV18409.1"/>
    <property type="molecule type" value="Genomic_DNA"/>
</dbReference>
<organism evidence="2 3">
    <name type="scientific">Hypsibius exemplaris</name>
    <name type="common">Freshwater tardigrade</name>
    <dbReference type="NCBI Taxonomy" id="2072580"/>
    <lineage>
        <taxon>Eukaryota</taxon>
        <taxon>Metazoa</taxon>
        <taxon>Ecdysozoa</taxon>
        <taxon>Tardigrada</taxon>
        <taxon>Eutardigrada</taxon>
        <taxon>Parachela</taxon>
        <taxon>Hypsibioidea</taxon>
        <taxon>Hypsibiidae</taxon>
        <taxon>Hypsibius</taxon>
    </lineage>
</organism>
<dbReference type="AlphaFoldDB" id="A0A1W0WT78"/>
<keyword evidence="1" id="KW-0732">Signal</keyword>
<feature type="signal peptide" evidence="1">
    <location>
        <begin position="1"/>
        <end position="25"/>
    </location>
</feature>
<dbReference type="Proteomes" id="UP000192578">
    <property type="component" value="Unassembled WGS sequence"/>
</dbReference>
<reference evidence="3" key="1">
    <citation type="submission" date="2017-01" db="EMBL/GenBank/DDBJ databases">
        <title>Comparative genomics of anhydrobiosis in the tardigrade Hypsibius dujardini.</title>
        <authorList>
            <person name="Yoshida Y."/>
            <person name="Koutsovoulos G."/>
            <person name="Laetsch D."/>
            <person name="Stevens L."/>
            <person name="Kumar S."/>
            <person name="Horikawa D."/>
            <person name="Ishino K."/>
            <person name="Komine S."/>
            <person name="Tomita M."/>
            <person name="Blaxter M."/>
            <person name="Arakawa K."/>
        </authorList>
    </citation>
    <scope>NUCLEOTIDE SEQUENCE [LARGE SCALE GENOMIC DNA]</scope>
    <source>
        <strain evidence="3">Z151</strain>
    </source>
</reference>